<dbReference type="PIRSF" id="PIRSF005227">
    <property type="entry name" value="Asp_dh_NAD_syn"/>
    <property type="match status" value="1"/>
</dbReference>
<dbReference type="GO" id="GO:0009435">
    <property type="term" value="P:NAD+ biosynthetic process"/>
    <property type="evidence" value="ECO:0007669"/>
    <property type="project" value="UniProtKB-UniRule"/>
</dbReference>
<comment type="catalytic activity">
    <reaction evidence="6">
        <text>L-aspartate + NADP(+) + H2O = oxaloacetate + NH4(+) + NADPH + H(+)</text>
        <dbReference type="Rhea" id="RHEA:11784"/>
        <dbReference type="ChEBI" id="CHEBI:15377"/>
        <dbReference type="ChEBI" id="CHEBI:15378"/>
        <dbReference type="ChEBI" id="CHEBI:16452"/>
        <dbReference type="ChEBI" id="CHEBI:28938"/>
        <dbReference type="ChEBI" id="CHEBI:29991"/>
        <dbReference type="ChEBI" id="CHEBI:57783"/>
        <dbReference type="ChEBI" id="CHEBI:58349"/>
        <dbReference type="EC" id="1.4.1.21"/>
    </reaction>
</comment>
<protein>
    <recommendedName>
        <fullName evidence="6">L-aspartate dehydrogenase</fullName>
        <ecNumber evidence="6">1.4.1.21</ecNumber>
    </recommendedName>
</protein>
<keyword evidence="2 6" id="KW-0662">Pyridine nucleotide biosynthesis</keyword>
<dbReference type="InterPro" id="IPR022487">
    <property type="entry name" value="Asp_DH_arc"/>
</dbReference>
<dbReference type="OrthoDB" id="1906017at2"/>
<sequence>MKLGLIGTGTIGRFLLENINIKDIIPDCNITAVLDERPKARHELPRLAKTFHFTPFYSAEELLQSDVDLVIECANVKTAQQYAPIVLRNKNMLLISVGALVDVKLLDHLDNLTKTNQTKLYLPPGAIGGLDIIQAGKMLDGLNEVVLETRKPAHALLEEQVECEKIVFSGNAKSAIEKFPKNANVAITLSLAGLGIDKTQVNIIADPQIDKNIHTIKGRGEFGEFMIRLKNNPSPTNPKTSHLTSLSILSTIHSLQKQIVIR</sequence>
<feature type="domain" description="Aspartate dehydrogenase" evidence="7">
    <location>
        <begin position="164"/>
        <end position="248"/>
    </location>
</feature>
<dbReference type="NCBIfam" id="NF009828">
    <property type="entry name" value="PRK13303.1-3"/>
    <property type="match status" value="1"/>
</dbReference>
<evidence type="ECO:0000256" key="2">
    <source>
        <dbReference type="ARBA" id="ARBA00022642"/>
    </source>
</evidence>
<dbReference type="SUPFAM" id="SSF51735">
    <property type="entry name" value="NAD(P)-binding Rossmann-fold domains"/>
    <property type="match status" value="1"/>
</dbReference>
<dbReference type="EC" id="1.4.1.21" evidence="6"/>
<feature type="active site" evidence="6">
    <location>
        <position position="214"/>
    </location>
</feature>
<dbReference type="Proteomes" id="UP000321491">
    <property type="component" value="Unassembled WGS sequence"/>
</dbReference>
<dbReference type="GO" id="GO:0016639">
    <property type="term" value="F:oxidoreductase activity, acting on the CH-NH2 group of donors, NAD or NADP as acceptor"/>
    <property type="evidence" value="ECO:0007669"/>
    <property type="project" value="UniProtKB-UniRule"/>
</dbReference>
<comment type="pathway">
    <text evidence="6">Cofactor biosynthesis; NAD(+) biosynthesis; iminoaspartate from L-aspartate (dehydrogenase route): step 1/1.</text>
</comment>
<comment type="miscellaneous">
    <text evidence="6">The iminoaspartate product is unstable in aqueous solution and can decompose to oxaloacetate and ammonia.</text>
</comment>
<organism evidence="9 10">
    <name type="scientific">Cerasibacillus quisquiliarum</name>
    <dbReference type="NCBI Taxonomy" id="227865"/>
    <lineage>
        <taxon>Bacteria</taxon>
        <taxon>Bacillati</taxon>
        <taxon>Bacillota</taxon>
        <taxon>Bacilli</taxon>
        <taxon>Bacillales</taxon>
        <taxon>Bacillaceae</taxon>
        <taxon>Cerasibacillus</taxon>
    </lineage>
</organism>
<evidence type="ECO:0000259" key="8">
    <source>
        <dbReference type="Pfam" id="PF03447"/>
    </source>
</evidence>
<dbReference type="GO" id="GO:0033735">
    <property type="term" value="F:aspartate dehydrogenase [NAD(P)+] activity"/>
    <property type="evidence" value="ECO:0007669"/>
    <property type="project" value="UniProtKB-EC"/>
</dbReference>
<dbReference type="PANTHER" id="PTHR31873">
    <property type="entry name" value="L-ASPARTATE DEHYDROGENASE-RELATED"/>
    <property type="match status" value="1"/>
</dbReference>
<dbReference type="Gene3D" id="3.30.360.10">
    <property type="entry name" value="Dihydrodipicolinate Reductase, domain 2"/>
    <property type="match status" value="1"/>
</dbReference>
<evidence type="ECO:0000256" key="3">
    <source>
        <dbReference type="ARBA" id="ARBA00022857"/>
    </source>
</evidence>
<evidence type="ECO:0000313" key="10">
    <source>
        <dbReference type="Proteomes" id="UP000321491"/>
    </source>
</evidence>
<name>A0A511UXN8_9BACI</name>
<comment type="similarity">
    <text evidence="1 6">Belongs to the L-aspartate dehydrogenase family.</text>
</comment>
<evidence type="ECO:0000256" key="1">
    <source>
        <dbReference type="ARBA" id="ARBA00008331"/>
    </source>
</evidence>
<feature type="domain" description="Aspartate/homoserine dehydrogenase NAD-binding" evidence="8">
    <location>
        <begin position="7"/>
        <end position="123"/>
    </location>
</feature>
<accession>A0A511UXN8</accession>
<dbReference type="PANTHER" id="PTHR31873:SF6">
    <property type="entry name" value="ASPARTATE DEHYDROGENASE DOMAIN-CONTAINING PROTEIN"/>
    <property type="match status" value="1"/>
</dbReference>
<comment type="caution">
    <text evidence="9">The sequence shown here is derived from an EMBL/GenBank/DDBJ whole genome shotgun (WGS) entry which is preliminary data.</text>
</comment>
<dbReference type="Gene3D" id="3.40.50.720">
    <property type="entry name" value="NAD(P)-binding Rossmann-like Domain"/>
    <property type="match status" value="1"/>
</dbReference>
<dbReference type="UniPathway" id="UPA00253">
    <property type="reaction ID" value="UER00456"/>
</dbReference>
<feature type="binding site" evidence="6">
    <location>
        <position position="184"/>
    </location>
    <ligand>
        <name>NAD(+)</name>
        <dbReference type="ChEBI" id="CHEBI:57540"/>
    </ligand>
</feature>
<dbReference type="EMBL" id="BJXW01000015">
    <property type="protein sequence ID" value="GEN31395.1"/>
    <property type="molecule type" value="Genomic_DNA"/>
</dbReference>
<dbReference type="RefSeq" id="WP_146937550.1">
    <property type="nucleotide sequence ID" value="NZ_BJXW01000015.1"/>
</dbReference>
<keyword evidence="3 6" id="KW-0521">NADP</keyword>
<dbReference type="InterPro" id="IPR002811">
    <property type="entry name" value="Asp_DH"/>
</dbReference>
<evidence type="ECO:0000256" key="4">
    <source>
        <dbReference type="ARBA" id="ARBA00023002"/>
    </source>
</evidence>
<proteinExistence type="inferred from homology"/>
<dbReference type="HAMAP" id="MF_01265">
    <property type="entry name" value="NadX"/>
    <property type="match status" value="1"/>
</dbReference>
<evidence type="ECO:0000259" key="7">
    <source>
        <dbReference type="Pfam" id="PF01958"/>
    </source>
</evidence>
<evidence type="ECO:0000313" key="9">
    <source>
        <dbReference type="EMBL" id="GEN31395.1"/>
    </source>
</evidence>
<keyword evidence="4 6" id="KW-0560">Oxidoreductase</keyword>
<dbReference type="InterPro" id="IPR005106">
    <property type="entry name" value="Asp/hSer_DH_NAD-bd"/>
</dbReference>
<dbReference type="SUPFAM" id="SSF55347">
    <property type="entry name" value="Glyceraldehyde-3-phosphate dehydrogenase-like, C-terminal domain"/>
    <property type="match status" value="1"/>
</dbReference>
<dbReference type="GO" id="GO:0050661">
    <property type="term" value="F:NADP binding"/>
    <property type="evidence" value="ECO:0007669"/>
    <property type="project" value="UniProtKB-UniRule"/>
</dbReference>
<dbReference type="AlphaFoldDB" id="A0A511UXN8"/>
<dbReference type="NCBIfam" id="NF009829">
    <property type="entry name" value="PRK13303.1-4"/>
    <property type="match status" value="1"/>
</dbReference>
<evidence type="ECO:0000256" key="6">
    <source>
        <dbReference type="HAMAP-Rule" id="MF_01265"/>
    </source>
</evidence>
<reference evidence="9 10" key="1">
    <citation type="submission" date="2019-07" db="EMBL/GenBank/DDBJ databases">
        <title>Whole genome shotgun sequence of Cerasibacillus quisquiliarum NBRC 102429.</title>
        <authorList>
            <person name="Hosoyama A."/>
            <person name="Uohara A."/>
            <person name="Ohji S."/>
            <person name="Ichikawa N."/>
        </authorList>
    </citation>
    <scope>NUCLEOTIDE SEQUENCE [LARGE SCALE GENOMIC DNA]</scope>
    <source>
        <strain evidence="9 10">NBRC 102429</strain>
    </source>
</reference>
<dbReference type="NCBIfam" id="TIGR03855">
    <property type="entry name" value="NAD_NadX"/>
    <property type="match status" value="1"/>
</dbReference>
<keyword evidence="5 6" id="KW-0520">NAD</keyword>
<evidence type="ECO:0000256" key="5">
    <source>
        <dbReference type="ARBA" id="ARBA00023027"/>
    </source>
</evidence>
<dbReference type="Pfam" id="PF03447">
    <property type="entry name" value="NAD_binding_3"/>
    <property type="match status" value="1"/>
</dbReference>
<keyword evidence="10" id="KW-1185">Reference proteome</keyword>
<feature type="binding site" evidence="6">
    <location>
        <position position="126"/>
    </location>
    <ligand>
        <name>NAD(+)</name>
        <dbReference type="ChEBI" id="CHEBI:57540"/>
    </ligand>
</feature>
<gene>
    <name evidence="6 9" type="primary">nadX</name>
    <name evidence="9" type="ORF">CQU01_16330</name>
</gene>
<dbReference type="Pfam" id="PF01958">
    <property type="entry name" value="Asp_DH_C"/>
    <property type="match status" value="1"/>
</dbReference>
<dbReference type="InterPro" id="IPR036291">
    <property type="entry name" value="NAD(P)-bd_dom_sf"/>
</dbReference>
<comment type="catalytic activity">
    <reaction evidence="6">
        <text>L-aspartate + NAD(+) + H2O = oxaloacetate + NH4(+) + NADH + H(+)</text>
        <dbReference type="Rhea" id="RHEA:11788"/>
        <dbReference type="ChEBI" id="CHEBI:15377"/>
        <dbReference type="ChEBI" id="CHEBI:15378"/>
        <dbReference type="ChEBI" id="CHEBI:16452"/>
        <dbReference type="ChEBI" id="CHEBI:28938"/>
        <dbReference type="ChEBI" id="CHEBI:29991"/>
        <dbReference type="ChEBI" id="CHEBI:57540"/>
        <dbReference type="ChEBI" id="CHEBI:57945"/>
        <dbReference type="EC" id="1.4.1.21"/>
    </reaction>
</comment>
<dbReference type="InterPro" id="IPR020626">
    <property type="entry name" value="Asp_DH_prok"/>
</dbReference>
<dbReference type="InterPro" id="IPR011182">
    <property type="entry name" value="L-Asp_DH"/>
</dbReference>
<dbReference type="GO" id="GO:0051287">
    <property type="term" value="F:NAD binding"/>
    <property type="evidence" value="ECO:0007669"/>
    <property type="project" value="UniProtKB-UniRule"/>
</dbReference>
<comment type="function">
    <text evidence="6">Specifically catalyzes the NAD or NADP-dependent dehydrogenation of L-aspartate to iminoaspartate.</text>
</comment>